<dbReference type="Pfam" id="PF13177">
    <property type="entry name" value="DNA_pol3_delta2"/>
    <property type="match status" value="1"/>
</dbReference>
<dbReference type="GO" id="GO:0006261">
    <property type="term" value="P:DNA-templated DNA replication"/>
    <property type="evidence" value="ECO:0007669"/>
    <property type="project" value="TreeGrafter"/>
</dbReference>
<proteinExistence type="predicted"/>
<keyword evidence="2" id="KW-0548">Nucleotidyltransferase</keyword>
<dbReference type="SUPFAM" id="SSF52540">
    <property type="entry name" value="P-loop containing nucleoside triphosphate hydrolases"/>
    <property type="match status" value="1"/>
</dbReference>
<feature type="region of interest" description="Disordered" evidence="1">
    <location>
        <begin position="1"/>
        <end position="20"/>
    </location>
</feature>
<dbReference type="PANTHER" id="PTHR11669:SF8">
    <property type="entry name" value="DNA POLYMERASE III SUBUNIT DELTA"/>
    <property type="match status" value="1"/>
</dbReference>
<dbReference type="NCBIfam" id="NF006586">
    <property type="entry name" value="PRK09112.1"/>
    <property type="match status" value="1"/>
</dbReference>
<dbReference type="PANTHER" id="PTHR11669">
    <property type="entry name" value="REPLICATION FACTOR C / DNA POLYMERASE III GAMMA-TAU SUBUNIT"/>
    <property type="match status" value="1"/>
</dbReference>
<accession>A0A7W6H8J9</accession>
<dbReference type="Gene3D" id="3.40.50.300">
    <property type="entry name" value="P-loop containing nucleotide triphosphate hydrolases"/>
    <property type="match status" value="1"/>
</dbReference>
<keyword evidence="3" id="KW-1185">Reference proteome</keyword>
<evidence type="ECO:0000256" key="1">
    <source>
        <dbReference type="SAM" id="MobiDB-lite"/>
    </source>
</evidence>
<dbReference type="InterPro" id="IPR027417">
    <property type="entry name" value="P-loop_NTPase"/>
</dbReference>
<keyword evidence="2" id="KW-0808">Transferase</keyword>
<evidence type="ECO:0000313" key="2">
    <source>
        <dbReference type="EMBL" id="MBB4000581.1"/>
    </source>
</evidence>
<organism evidence="2 3">
    <name type="scientific">Aureimonas pseudogalii</name>
    <dbReference type="NCBI Taxonomy" id="1744844"/>
    <lineage>
        <taxon>Bacteria</taxon>
        <taxon>Pseudomonadati</taxon>
        <taxon>Pseudomonadota</taxon>
        <taxon>Alphaproteobacteria</taxon>
        <taxon>Hyphomicrobiales</taxon>
        <taxon>Aurantimonadaceae</taxon>
        <taxon>Aureimonas</taxon>
    </lineage>
</organism>
<dbReference type="EC" id="2.7.7.7" evidence="2"/>
<sequence length="347" mass="37846">MTIETLPAHDDLDDVPPPSATLRLRGRSVEWGELDDAFRSGRMHHAWLLQGPRGIGKASTAFAFARGVLGAAQVAETGDPAFDEADPTVRQIAQGSHPNLLHLDRPPVDRGEGFRTQITVDEIRRLNQFFRATAGGGWRVAIVDPADDLNRSAANALLKTLEEPPERSIFLIVNHAPGRLLPTIRSRCRVLRFTPLADQVVGEGIVDLLPATAPDEIHAAVALAHGSLRDALLMLTSGGLEVETQAARLFDQATPDWTAIQSVADALMQKGREAAWLLLCEALMNRLATEAARRLQAGDRAAADAMAGLWQSEQARWREAAAFNLDRKQTLLTFFARLGETRSRLGT</sequence>
<dbReference type="Proteomes" id="UP000542776">
    <property type="component" value="Unassembled WGS sequence"/>
</dbReference>
<protein>
    <submittedName>
        <fullName evidence="2">DNA polymerase-3 subunit delta</fullName>
        <ecNumber evidence="2">2.7.7.7</ecNumber>
    </submittedName>
</protein>
<name>A0A7W6H8J9_9HYPH</name>
<dbReference type="InterPro" id="IPR050238">
    <property type="entry name" value="DNA_Rep/Repair_Clamp_Loader"/>
</dbReference>
<evidence type="ECO:0000313" key="3">
    <source>
        <dbReference type="Proteomes" id="UP000542776"/>
    </source>
</evidence>
<dbReference type="GO" id="GO:0009360">
    <property type="term" value="C:DNA polymerase III complex"/>
    <property type="evidence" value="ECO:0007669"/>
    <property type="project" value="TreeGrafter"/>
</dbReference>
<dbReference type="AlphaFoldDB" id="A0A7W6H8J9"/>
<dbReference type="RefSeq" id="WP_183202490.1">
    <property type="nucleotide sequence ID" value="NZ_JACIEK010000023.1"/>
</dbReference>
<dbReference type="NCBIfam" id="NF005677">
    <property type="entry name" value="PRK07471.1"/>
    <property type="match status" value="1"/>
</dbReference>
<gene>
    <name evidence="2" type="ORF">GGR04_004459</name>
</gene>
<dbReference type="EMBL" id="JACIEK010000023">
    <property type="protein sequence ID" value="MBB4000581.1"/>
    <property type="molecule type" value="Genomic_DNA"/>
</dbReference>
<reference evidence="2 3" key="1">
    <citation type="submission" date="2020-08" db="EMBL/GenBank/DDBJ databases">
        <title>Genomic Encyclopedia of Type Strains, Phase IV (KMG-IV): sequencing the most valuable type-strain genomes for metagenomic binning, comparative biology and taxonomic classification.</title>
        <authorList>
            <person name="Goeker M."/>
        </authorList>
    </citation>
    <scope>NUCLEOTIDE SEQUENCE [LARGE SCALE GENOMIC DNA]</scope>
    <source>
        <strain evidence="2 3">DSM 102238</strain>
    </source>
</reference>
<comment type="caution">
    <text evidence="2">The sequence shown here is derived from an EMBL/GenBank/DDBJ whole genome shotgun (WGS) entry which is preliminary data.</text>
</comment>
<dbReference type="GO" id="GO:0003887">
    <property type="term" value="F:DNA-directed DNA polymerase activity"/>
    <property type="evidence" value="ECO:0007669"/>
    <property type="project" value="UniProtKB-EC"/>
</dbReference>